<dbReference type="CDD" id="cd17317">
    <property type="entry name" value="MFS_SLC22"/>
    <property type="match status" value="1"/>
</dbReference>
<evidence type="ECO:0000256" key="4">
    <source>
        <dbReference type="ARBA" id="ARBA00023136"/>
    </source>
</evidence>
<feature type="transmembrane region" description="Helical" evidence="6">
    <location>
        <begin position="364"/>
        <end position="385"/>
    </location>
</feature>
<sequence>MGLGKSLDQLVAQLGERSRFQILLLLLVGCNYIPVVFNHVIMAFYGSAPKHHCRITAVDSDNLSYSISHEQFGNMTVLMEEPVDKCTTQLFLHSGINNTVICQEGQWVYESNFDEKTIVSEWDLVCQYKYLNSLATTIYFSGVMIGGLLFGHLSDNIGRLPVLLITLYLPIGLGVGMAFVPSYTVFVLLRFFQGVLMQGLQTSSYVLVMEFFSPHQRPTVGAVMECFWGTTVMVLPGLAYLLPNWRHLQLAISLPSLLSVIYIWFVPESIRWLLLKGKIEKGRMLVTRMCNFNKIPFPKEAWESVENEVEIVSAAPNSSYNMTHLMRTKQLRQRSLVLYYLWLTIATGYFGLTFQITSLPGNKYINFFVGGLVELIAYALSLFVMNKFGRKNPLLACFLCAAVCCIIAAAIPRQVTEAGLNLEHISTAFAIAGRFAIAGLFSVIFVYTTELYPTVIRNIGIGTCTFWARLGGVIAPQINQLGSGFSVSVPILIFGCMMLVAGGLLLFIPETHNRKLPDTIADIENGEPSSVQVIKSDASGDQELMIKKPPNSGGGVTAKA</sequence>
<feature type="transmembrane region" description="Helical" evidence="6">
    <location>
        <begin position="459"/>
        <end position="478"/>
    </location>
</feature>
<evidence type="ECO:0000256" key="2">
    <source>
        <dbReference type="ARBA" id="ARBA00022692"/>
    </source>
</evidence>
<feature type="transmembrane region" description="Helical" evidence="6">
    <location>
        <begin position="392"/>
        <end position="412"/>
    </location>
</feature>
<dbReference type="OMA" id="LIMQISW"/>
<name>A0A2T7PE20_POMCA</name>
<feature type="transmembrane region" description="Helical" evidence="6">
    <location>
        <begin position="220"/>
        <end position="242"/>
    </location>
</feature>
<feature type="region of interest" description="Disordered" evidence="5">
    <location>
        <begin position="537"/>
        <end position="560"/>
    </location>
</feature>
<evidence type="ECO:0000313" key="8">
    <source>
        <dbReference type="EMBL" id="PVD31664.1"/>
    </source>
</evidence>
<accession>A0A2T7PE20</accession>
<feature type="transmembrane region" description="Helical" evidence="6">
    <location>
        <begin position="424"/>
        <end position="447"/>
    </location>
</feature>
<keyword evidence="3 6" id="KW-1133">Transmembrane helix</keyword>
<dbReference type="PANTHER" id="PTHR24064">
    <property type="entry name" value="SOLUTE CARRIER FAMILY 22 MEMBER"/>
    <property type="match status" value="1"/>
</dbReference>
<evidence type="ECO:0000256" key="3">
    <source>
        <dbReference type="ARBA" id="ARBA00022989"/>
    </source>
</evidence>
<feature type="transmembrane region" description="Helical" evidence="6">
    <location>
        <begin position="336"/>
        <end position="358"/>
    </location>
</feature>
<dbReference type="Pfam" id="PF00083">
    <property type="entry name" value="Sugar_tr"/>
    <property type="match status" value="1"/>
</dbReference>
<organism evidence="8 9">
    <name type="scientific">Pomacea canaliculata</name>
    <name type="common">Golden apple snail</name>
    <dbReference type="NCBI Taxonomy" id="400727"/>
    <lineage>
        <taxon>Eukaryota</taxon>
        <taxon>Metazoa</taxon>
        <taxon>Spiralia</taxon>
        <taxon>Lophotrochozoa</taxon>
        <taxon>Mollusca</taxon>
        <taxon>Gastropoda</taxon>
        <taxon>Caenogastropoda</taxon>
        <taxon>Architaenioglossa</taxon>
        <taxon>Ampullarioidea</taxon>
        <taxon>Ampullariidae</taxon>
        <taxon>Pomacea</taxon>
    </lineage>
</organism>
<evidence type="ECO:0000313" key="9">
    <source>
        <dbReference type="Proteomes" id="UP000245119"/>
    </source>
</evidence>
<evidence type="ECO:0000259" key="7">
    <source>
        <dbReference type="PROSITE" id="PS50850"/>
    </source>
</evidence>
<feature type="transmembrane region" description="Helical" evidence="6">
    <location>
        <begin position="248"/>
        <end position="266"/>
    </location>
</feature>
<protein>
    <recommendedName>
        <fullName evidence="7">Major facilitator superfamily (MFS) profile domain-containing protein</fullName>
    </recommendedName>
</protein>
<feature type="domain" description="Major facilitator superfamily (MFS) profile" evidence="7">
    <location>
        <begin position="83"/>
        <end position="513"/>
    </location>
</feature>
<dbReference type="PROSITE" id="PS50850">
    <property type="entry name" value="MFS"/>
    <property type="match status" value="1"/>
</dbReference>
<dbReference type="Proteomes" id="UP000245119">
    <property type="component" value="Linkage Group LG4"/>
</dbReference>
<dbReference type="InterPro" id="IPR020846">
    <property type="entry name" value="MFS_dom"/>
</dbReference>
<dbReference type="GO" id="GO:0022857">
    <property type="term" value="F:transmembrane transporter activity"/>
    <property type="evidence" value="ECO:0007669"/>
    <property type="project" value="InterPro"/>
</dbReference>
<evidence type="ECO:0000256" key="5">
    <source>
        <dbReference type="SAM" id="MobiDB-lite"/>
    </source>
</evidence>
<dbReference type="Gene3D" id="1.20.1250.20">
    <property type="entry name" value="MFS general substrate transporter like domains"/>
    <property type="match status" value="1"/>
</dbReference>
<feature type="transmembrane region" description="Helical" evidence="6">
    <location>
        <begin position="162"/>
        <end position="180"/>
    </location>
</feature>
<dbReference type="PROSITE" id="PS51257">
    <property type="entry name" value="PROKAR_LIPOPROTEIN"/>
    <property type="match status" value="1"/>
</dbReference>
<evidence type="ECO:0000256" key="1">
    <source>
        <dbReference type="ARBA" id="ARBA00004141"/>
    </source>
</evidence>
<feature type="transmembrane region" description="Helical" evidence="6">
    <location>
        <begin position="484"/>
        <end position="508"/>
    </location>
</feature>
<reference evidence="8 9" key="1">
    <citation type="submission" date="2018-04" db="EMBL/GenBank/DDBJ databases">
        <title>The genome of golden apple snail Pomacea canaliculata provides insight into stress tolerance and invasive adaptation.</title>
        <authorList>
            <person name="Liu C."/>
            <person name="Liu B."/>
            <person name="Ren Y."/>
            <person name="Zhang Y."/>
            <person name="Wang H."/>
            <person name="Li S."/>
            <person name="Jiang F."/>
            <person name="Yin L."/>
            <person name="Zhang G."/>
            <person name="Qian W."/>
            <person name="Fan W."/>
        </authorList>
    </citation>
    <scope>NUCLEOTIDE SEQUENCE [LARGE SCALE GENOMIC DNA]</scope>
    <source>
        <strain evidence="8">SZHN2017</strain>
        <tissue evidence="8">Muscle</tissue>
    </source>
</reference>
<dbReference type="InterPro" id="IPR005828">
    <property type="entry name" value="MFS_sugar_transport-like"/>
</dbReference>
<dbReference type="SUPFAM" id="SSF103473">
    <property type="entry name" value="MFS general substrate transporter"/>
    <property type="match status" value="1"/>
</dbReference>
<keyword evidence="2 6" id="KW-0812">Transmembrane</keyword>
<evidence type="ECO:0000256" key="6">
    <source>
        <dbReference type="SAM" id="Phobius"/>
    </source>
</evidence>
<proteinExistence type="predicted"/>
<dbReference type="InterPro" id="IPR036259">
    <property type="entry name" value="MFS_trans_sf"/>
</dbReference>
<dbReference type="OrthoDB" id="2261376at2759"/>
<keyword evidence="9" id="KW-1185">Reference proteome</keyword>
<comment type="subcellular location">
    <subcellularLocation>
        <location evidence="1">Membrane</location>
        <topology evidence="1">Multi-pass membrane protein</topology>
    </subcellularLocation>
</comment>
<dbReference type="EMBL" id="PZQS01000004">
    <property type="protein sequence ID" value="PVD31664.1"/>
    <property type="molecule type" value="Genomic_DNA"/>
</dbReference>
<feature type="transmembrane region" description="Helical" evidence="6">
    <location>
        <begin position="130"/>
        <end position="150"/>
    </location>
</feature>
<feature type="transmembrane region" description="Helical" evidence="6">
    <location>
        <begin position="20"/>
        <end position="41"/>
    </location>
</feature>
<dbReference type="AlphaFoldDB" id="A0A2T7PE20"/>
<keyword evidence="4 6" id="KW-0472">Membrane</keyword>
<gene>
    <name evidence="8" type="ORF">C0Q70_07082</name>
</gene>
<comment type="caution">
    <text evidence="8">The sequence shown here is derived from an EMBL/GenBank/DDBJ whole genome shotgun (WGS) entry which is preliminary data.</text>
</comment>
<dbReference type="GO" id="GO:0016020">
    <property type="term" value="C:membrane"/>
    <property type="evidence" value="ECO:0007669"/>
    <property type="project" value="UniProtKB-SubCell"/>
</dbReference>